<dbReference type="EMBL" id="JACI01000001">
    <property type="protein sequence ID" value="OAQ15342.1"/>
    <property type="molecule type" value="Genomic_DNA"/>
</dbReference>
<proteinExistence type="inferred from homology"/>
<dbReference type="Proteomes" id="UP000078358">
    <property type="component" value="Unassembled WGS sequence"/>
</dbReference>
<keyword evidence="3" id="KW-0812">Transmembrane</keyword>
<evidence type="ECO:0000256" key="4">
    <source>
        <dbReference type="ARBA" id="ARBA00022989"/>
    </source>
</evidence>
<comment type="caution">
    <text evidence="6">The sequence shown here is derived from an EMBL/GenBank/DDBJ whole genome shotgun (WGS) entry which is preliminary data.</text>
</comment>
<dbReference type="InterPro" id="IPR007156">
    <property type="entry name" value="MamQ_LemA"/>
</dbReference>
<evidence type="ECO:0000313" key="6">
    <source>
        <dbReference type="EMBL" id="OAQ15342.1"/>
    </source>
</evidence>
<evidence type="ECO:0000256" key="2">
    <source>
        <dbReference type="ARBA" id="ARBA00008854"/>
    </source>
</evidence>
<keyword evidence="5" id="KW-0472">Membrane</keyword>
<protein>
    <submittedName>
        <fullName evidence="6">LemA family protein</fullName>
    </submittedName>
</protein>
<keyword evidence="4" id="KW-1133">Transmembrane helix</keyword>
<dbReference type="PANTHER" id="PTHR34478">
    <property type="entry name" value="PROTEIN LEMA"/>
    <property type="match status" value="1"/>
</dbReference>
<dbReference type="InterPro" id="IPR023353">
    <property type="entry name" value="LemA-like_dom_sf"/>
</dbReference>
<gene>
    <name evidence="6" type="ORF">F480_02030</name>
</gene>
<accession>A0A179CZT9</accession>
<organism evidence="6 7">
    <name type="scientific">Bibersteinia trehalosi Y31</name>
    <dbReference type="NCBI Taxonomy" id="1261658"/>
    <lineage>
        <taxon>Bacteria</taxon>
        <taxon>Pseudomonadati</taxon>
        <taxon>Pseudomonadota</taxon>
        <taxon>Gammaproteobacteria</taxon>
        <taxon>Pasteurellales</taxon>
        <taxon>Pasteurellaceae</taxon>
        <taxon>Bibersteinia</taxon>
    </lineage>
</organism>
<reference evidence="6 7" key="1">
    <citation type="submission" date="2014-01" db="EMBL/GenBank/DDBJ databases">
        <authorList>
            <person name="Zuccon D."/>
        </authorList>
    </citation>
    <scope>NUCLEOTIDE SEQUENCE [LARGE SCALE GENOMIC DNA]</scope>
    <source>
        <strain evidence="6 7">Y31</strain>
    </source>
</reference>
<evidence type="ECO:0000256" key="1">
    <source>
        <dbReference type="ARBA" id="ARBA00004167"/>
    </source>
</evidence>
<evidence type="ECO:0000256" key="3">
    <source>
        <dbReference type="ARBA" id="ARBA00022692"/>
    </source>
</evidence>
<name>A0A179CZT9_BIBTR</name>
<dbReference type="GO" id="GO:0016020">
    <property type="term" value="C:membrane"/>
    <property type="evidence" value="ECO:0007669"/>
    <property type="project" value="UniProtKB-SubCell"/>
</dbReference>
<dbReference type="Gene3D" id="1.20.1440.20">
    <property type="entry name" value="LemA-like domain"/>
    <property type="match status" value="1"/>
</dbReference>
<dbReference type="PROSITE" id="PS51257">
    <property type="entry name" value="PROKAR_LIPOPROTEIN"/>
    <property type="match status" value="1"/>
</dbReference>
<comment type="subcellular location">
    <subcellularLocation>
        <location evidence="1">Membrane</location>
        <topology evidence="1">Single-pass membrane protein</topology>
    </subcellularLocation>
</comment>
<sequence length="198" mass="22135">MKKWLIIILVAIIGCAVLFGSTISNSYNNLVKAEEDINSVWANVESSYQRRADLIPNLVNTVKGQANFEKETLTNVIEARAKATQTKIDPSNATEEQMAQFQQAQQGLNSALSRLLVSVEKYPELKAHEGFLNLQAQIEGTENRINVERNNFNAAVKEYNKQVRQFPTKLAAWIFGFKAKPQFKAEAGSEKAPVVSFD</sequence>
<dbReference type="PANTHER" id="PTHR34478:SF2">
    <property type="entry name" value="MEMBRANE PROTEIN"/>
    <property type="match status" value="1"/>
</dbReference>
<comment type="similarity">
    <text evidence="2">Belongs to the LemA family.</text>
</comment>
<evidence type="ECO:0000313" key="7">
    <source>
        <dbReference type="Proteomes" id="UP000078358"/>
    </source>
</evidence>
<dbReference type="PATRIC" id="fig|1261658.3.peg.410"/>
<dbReference type="SUPFAM" id="SSF140478">
    <property type="entry name" value="LemA-like"/>
    <property type="match status" value="1"/>
</dbReference>
<dbReference type="RefSeq" id="WP_015432274.1">
    <property type="nucleotide sequence ID" value="NZ_JACI01000001.1"/>
</dbReference>
<evidence type="ECO:0000256" key="5">
    <source>
        <dbReference type="ARBA" id="ARBA00023136"/>
    </source>
</evidence>
<dbReference type="AlphaFoldDB" id="A0A179CZT9"/>
<dbReference type="Pfam" id="PF04011">
    <property type="entry name" value="LemA"/>
    <property type="match status" value="1"/>
</dbReference>